<dbReference type="GO" id="GO:0006449">
    <property type="term" value="P:regulation of translational termination"/>
    <property type="evidence" value="ECO:0007669"/>
    <property type="project" value="TreeGrafter"/>
</dbReference>
<dbReference type="InterPro" id="IPR051842">
    <property type="entry name" value="uS12_prolyl_hydroxylase"/>
</dbReference>
<dbReference type="InterPro" id="IPR019601">
    <property type="entry name" value="Oxoglutarate/Fe-dep_Oase_C"/>
</dbReference>
<keyword evidence="8" id="KW-1185">Reference proteome</keyword>
<dbReference type="PANTHER" id="PTHR12117">
    <property type="entry name" value="HISTONE ACETYLTRANSFERASE COMPLEX"/>
    <property type="match status" value="1"/>
</dbReference>
<feature type="compositionally biased region" description="Acidic residues" evidence="5">
    <location>
        <begin position="587"/>
        <end position="618"/>
    </location>
</feature>
<dbReference type="GO" id="GO:0031418">
    <property type="term" value="F:L-ascorbic acid binding"/>
    <property type="evidence" value="ECO:0007669"/>
    <property type="project" value="UniProtKB-KW"/>
</dbReference>
<keyword evidence="4" id="KW-0560">Oxidoreductase</keyword>
<sequence length="629" mass="71335">MYLICVDQSFQIVGECRLLKFPFSCSIFGDFINLRESQAEIKNSVDLLDAVESQVRKLPFSRNRNDMYNFDQSIDIANLEIQDGKLAEEHSLLTEFRHFLLSDVLIWLENITGIQLDKRKVDLTSSIYRRTDALLCHDDELEGRRIAFIWYLVPKDWDSKKDGGFLQLFSCQNDGVEMYHPDPQNPPARLNPWKVSESLNPQRNQFAFFEVSAYSFHQVTEILSDKERVSLHGWFHGTSLPRPAEREHPTRIPRISPTHIEEELVYRWMNPLYIDMRQQAKIRRRFVRASEIQLINFLKTDQWAELTKTLSALENDRIWSTVGPFNRKNYQAVNRDSFAGKDDLLPDILRQLYRLFTSEAMLVILSDLTGVRFHPESRMLDMKSPTVEESSIPAAKRARTAEDVPTNISTSSSVSSQCASLNEPQLRRWSPGCYTLLADTELIGGNWRVEAVLHLAGYGTPLKRKKSNTASGEAVNSSKEPTSSCWDAAWGGQIVYVAKDEKDDLLTVRPSDNALTLVYVGPDTANFVQYINHLAKPTPIHAAEVNHVAEAGDTKSFAYDLNLTYYEPASDVQSEAGADWAAAIEDGGSEDSVDDEEEDDADADDDDEDDDDDADDDDGNHSLIAESDK</sequence>
<feature type="domain" description="Prolyl 4-hydroxylase alpha subunit" evidence="6">
    <location>
        <begin position="26"/>
        <end position="236"/>
    </location>
</feature>
<feature type="region of interest" description="Disordered" evidence="5">
    <location>
        <begin position="382"/>
        <end position="409"/>
    </location>
</feature>
<dbReference type="Pfam" id="PF10637">
    <property type="entry name" value="Ofd1_CTDD"/>
    <property type="match status" value="1"/>
</dbReference>
<protein>
    <submittedName>
        <fullName evidence="7">2-oxoglutarate and iron-dependent oxygenase domain-containing protein 1</fullName>
    </submittedName>
</protein>
<evidence type="ECO:0000256" key="3">
    <source>
        <dbReference type="ARBA" id="ARBA00022964"/>
    </source>
</evidence>
<name>A0A4E0RXI1_FASHE</name>
<proteinExistence type="predicted"/>
<evidence type="ECO:0000256" key="4">
    <source>
        <dbReference type="ARBA" id="ARBA00023002"/>
    </source>
</evidence>
<evidence type="ECO:0000259" key="6">
    <source>
        <dbReference type="SMART" id="SM00702"/>
    </source>
</evidence>
<dbReference type="EMBL" id="JXXN02000679">
    <property type="protein sequence ID" value="THD26627.1"/>
    <property type="molecule type" value="Genomic_DNA"/>
</dbReference>
<comment type="cofactor">
    <cofactor evidence="1">
        <name>L-ascorbate</name>
        <dbReference type="ChEBI" id="CHEBI:38290"/>
    </cofactor>
</comment>
<dbReference type="GO" id="GO:0005506">
    <property type="term" value="F:iron ion binding"/>
    <property type="evidence" value="ECO:0007669"/>
    <property type="project" value="InterPro"/>
</dbReference>
<keyword evidence="2" id="KW-0847">Vitamin C</keyword>
<dbReference type="InterPro" id="IPR039558">
    <property type="entry name" value="TPA1/OFD1_N"/>
</dbReference>
<dbReference type="SMART" id="SM00702">
    <property type="entry name" value="P4Hc"/>
    <property type="match status" value="1"/>
</dbReference>
<keyword evidence="3" id="KW-0223">Dioxygenase</keyword>
<accession>A0A4E0RXI1</accession>
<dbReference type="Gene3D" id="2.60.120.620">
    <property type="entry name" value="q2cbj1_9rhob like domain"/>
    <property type="match status" value="2"/>
</dbReference>
<gene>
    <name evidence="7" type="ORF">D915_002492</name>
</gene>
<evidence type="ECO:0000313" key="7">
    <source>
        <dbReference type="EMBL" id="THD26627.1"/>
    </source>
</evidence>
<evidence type="ECO:0000256" key="2">
    <source>
        <dbReference type="ARBA" id="ARBA00022896"/>
    </source>
</evidence>
<feature type="region of interest" description="Disordered" evidence="5">
    <location>
        <begin position="576"/>
        <end position="629"/>
    </location>
</feature>
<dbReference type="Proteomes" id="UP000230066">
    <property type="component" value="Unassembled WGS sequence"/>
</dbReference>
<reference evidence="7" key="1">
    <citation type="submission" date="2019-03" db="EMBL/GenBank/DDBJ databases">
        <title>Improved annotation for the trematode Fasciola hepatica.</title>
        <authorList>
            <person name="Choi Y.-J."/>
            <person name="Martin J."/>
            <person name="Mitreva M."/>
        </authorList>
    </citation>
    <scope>NUCLEOTIDE SEQUENCE [LARGE SCALE GENOMIC DNA]</scope>
</reference>
<dbReference type="GO" id="GO:0031543">
    <property type="term" value="F:peptidyl-proline dioxygenase activity"/>
    <property type="evidence" value="ECO:0007669"/>
    <property type="project" value="TreeGrafter"/>
</dbReference>
<dbReference type="Pfam" id="PF13661">
    <property type="entry name" value="2OG-FeII_Oxy_4"/>
    <property type="match status" value="1"/>
</dbReference>
<evidence type="ECO:0000256" key="5">
    <source>
        <dbReference type="SAM" id="MobiDB-lite"/>
    </source>
</evidence>
<dbReference type="InterPro" id="IPR006620">
    <property type="entry name" value="Pro_4_hyd_alph"/>
</dbReference>
<dbReference type="AlphaFoldDB" id="A0A4E0RXI1"/>
<organism evidence="7 8">
    <name type="scientific">Fasciola hepatica</name>
    <name type="common">Liver fluke</name>
    <dbReference type="NCBI Taxonomy" id="6192"/>
    <lineage>
        <taxon>Eukaryota</taxon>
        <taxon>Metazoa</taxon>
        <taxon>Spiralia</taxon>
        <taxon>Lophotrochozoa</taxon>
        <taxon>Platyhelminthes</taxon>
        <taxon>Trematoda</taxon>
        <taxon>Digenea</taxon>
        <taxon>Plagiorchiida</taxon>
        <taxon>Echinostomata</taxon>
        <taxon>Echinostomatoidea</taxon>
        <taxon>Fasciolidae</taxon>
        <taxon>Fasciola</taxon>
    </lineage>
</organism>
<evidence type="ECO:0000313" key="8">
    <source>
        <dbReference type="Proteomes" id="UP000230066"/>
    </source>
</evidence>
<comment type="caution">
    <text evidence="7">The sequence shown here is derived from an EMBL/GenBank/DDBJ whole genome shotgun (WGS) entry which is preliminary data.</text>
</comment>
<dbReference type="GO" id="GO:0005737">
    <property type="term" value="C:cytoplasm"/>
    <property type="evidence" value="ECO:0007669"/>
    <property type="project" value="TreeGrafter"/>
</dbReference>
<dbReference type="PANTHER" id="PTHR12117:SF0">
    <property type="entry name" value="PROLYL 3-HYDROXYLASE OGFOD1"/>
    <property type="match status" value="1"/>
</dbReference>
<evidence type="ECO:0000256" key="1">
    <source>
        <dbReference type="ARBA" id="ARBA00001961"/>
    </source>
</evidence>